<evidence type="ECO:0000256" key="2">
    <source>
        <dbReference type="ARBA" id="ARBA00010225"/>
    </source>
</evidence>
<dbReference type="PANTHER" id="PTHR16023">
    <property type="entry name" value="TAX1 BINDING PROTEIN-RELATED"/>
    <property type="match status" value="1"/>
</dbReference>
<evidence type="ECO:0000256" key="1">
    <source>
        <dbReference type="ARBA" id="ARBA00004308"/>
    </source>
</evidence>
<feature type="compositionally biased region" description="Polar residues" evidence="5">
    <location>
        <begin position="973"/>
        <end position="988"/>
    </location>
</feature>
<evidence type="ECO:0000256" key="4">
    <source>
        <dbReference type="ARBA" id="ARBA00023136"/>
    </source>
</evidence>
<feature type="region of interest" description="Disordered" evidence="5">
    <location>
        <begin position="450"/>
        <end position="579"/>
    </location>
</feature>
<dbReference type="GO" id="GO:0006661">
    <property type="term" value="P:phosphatidylinositol biosynthetic process"/>
    <property type="evidence" value="ECO:0007669"/>
    <property type="project" value="InterPro"/>
</dbReference>
<organism evidence="7 8">
    <name type="scientific">Schizopora paradoxa</name>
    <dbReference type="NCBI Taxonomy" id="27342"/>
    <lineage>
        <taxon>Eukaryota</taxon>
        <taxon>Fungi</taxon>
        <taxon>Dikarya</taxon>
        <taxon>Basidiomycota</taxon>
        <taxon>Agaricomycotina</taxon>
        <taxon>Agaricomycetes</taxon>
        <taxon>Hymenochaetales</taxon>
        <taxon>Schizoporaceae</taxon>
        <taxon>Schizopora</taxon>
    </lineage>
</organism>
<dbReference type="PANTHER" id="PTHR16023:SF0">
    <property type="entry name" value="PROTEIN VAC14 HOMOLOG"/>
    <property type="match status" value="1"/>
</dbReference>
<proteinExistence type="inferred from homology"/>
<feature type="region of interest" description="Disordered" evidence="5">
    <location>
        <begin position="973"/>
        <end position="1038"/>
    </location>
</feature>
<dbReference type="Pfam" id="PF12755">
    <property type="entry name" value="Vac14_Fab1_bd"/>
    <property type="match status" value="1"/>
</dbReference>
<dbReference type="OrthoDB" id="5574975at2759"/>
<comment type="subcellular location">
    <subcellularLocation>
        <location evidence="1">Endomembrane system</location>
    </subcellularLocation>
</comment>
<evidence type="ECO:0000313" key="8">
    <source>
        <dbReference type="Proteomes" id="UP000053477"/>
    </source>
</evidence>
<dbReference type="Proteomes" id="UP000053477">
    <property type="component" value="Unassembled WGS sequence"/>
</dbReference>
<accession>A0A0H2RDF8</accession>
<dbReference type="GO" id="GO:0000329">
    <property type="term" value="C:fungal-type vacuole membrane"/>
    <property type="evidence" value="ECO:0007669"/>
    <property type="project" value="TreeGrafter"/>
</dbReference>
<dbReference type="Pfam" id="PF11916">
    <property type="entry name" value="Vac14_Fig4_bd"/>
    <property type="match status" value="1"/>
</dbReference>
<dbReference type="InParanoid" id="A0A0H2RDF8"/>
<dbReference type="AlphaFoldDB" id="A0A0H2RDF8"/>
<evidence type="ECO:0000313" key="7">
    <source>
        <dbReference type="EMBL" id="KLO07543.1"/>
    </source>
</evidence>
<dbReference type="Gene3D" id="1.25.10.10">
    <property type="entry name" value="Leucine-rich Repeat Variant"/>
    <property type="match status" value="2"/>
</dbReference>
<protein>
    <submittedName>
        <fullName evidence="7">ARM repeat-containing protein</fullName>
    </submittedName>
</protein>
<dbReference type="FunCoup" id="A0A0H2RDF8">
    <property type="interactions" value="625"/>
</dbReference>
<sequence length="1038" mass="115114">MDQAISRQLVDKMYEKRKAAALDLEKYIRECHAQNEQKRIVQVIDQLVDMFSNPSNPLHVKNGGLIGLAGTAIALGTDVAPYMDKFIEPLLMCFSDPENRIRYFSAECLYNIAKVSKGEILVYFNPIFDALSKLCADSELSVKNGAELLDRLLKDIVAESASVYVPQYSETEKARIQADDHYSKGIVVPHPDDIGVVGTPRKSFSLAHFIPLLRERILVRNPFTRSFLVQWITVLDSVPELELITYLPEFMDGLLDYLSDPTDDGVRIATENLLADFLREIREIALVQRRTQDKEIYGSRVSDTPRLPGDPKEKLPEITMAGNDSTAFLPDGTASPPVDDEFAGEKEGDANYNEAGVYLPGQTVKVHYADVVDILLERLDQERDVNQMSMALTWLAEFLGFAQDVMLPFMPRLIRAILPNLAHHAPIIQEDAIRANRALMAVVQRLPSHIPSVPAQQGDKTPSVRANSVSGSPAATRQPTLPKEAMSPTFTPESELPGNPSAAASERAAYLSRQRAATVPTAELQHQQQIPPPAPDGTTVDQGSRSQSPSSTAASVAQTVNTNQTATTQPPTQSPTQVEAEPFDYYETVRALTPQLIPEHEATQVAALKWLTMLHKKVPRKILTMDDGTFPALLKVLSDSKSEEVIKRDLQLLAQISSSSDESYFKSFMMNLLELFSTDRILLDERGSLIVQQLCTNLSTERIYRTLAELLEKERWEKENDLEFVSLMVQKLNLILITSPELAEFRRRLKNLESRQDGQALFTILYRSWCNNAVSVLGLCLLSQAYEHASNLLTIFADLEITVTLLVQVDKLVQLIESPVFTYLRLQLLEPEKYPYLFKCLYGLLMLLPQSTAFVSLRNRLSAVNSAGFLQIAPKSSSTTYSARSKIVRADEIKWGDLLQHFRSVQLKHEKARRAVLGMAEDFSHSLLTTGNPGSGVGEKPIVNGAPVRPGMRRRVTGGTGDARALEAIQNNTPAAQSNASQNRSVLSPLNPRARGTGLLAFSQGNANGPNRSRSPTLPPPNRGPSSQRRTLGLGTKQ</sequence>
<gene>
    <name evidence="7" type="ORF">SCHPADRAFT_860113</name>
</gene>
<evidence type="ECO:0000256" key="3">
    <source>
        <dbReference type="ARBA" id="ARBA00022737"/>
    </source>
</evidence>
<keyword evidence="8" id="KW-1185">Reference proteome</keyword>
<dbReference type="SUPFAM" id="SSF48371">
    <property type="entry name" value="ARM repeat"/>
    <property type="match status" value="1"/>
</dbReference>
<keyword evidence="4" id="KW-0472">Membrane</keyword>
<feature type="compositionally biased region" description="Low complexity" evidence="5">
    <location>
        <begin position="540"/>
        <end position="578"/>
    </location>
</feature>
<name>A0A0H2RDF8_9AGAM</name>
<dbReference type="InterPro" id="IPR016024">
    <property type="entry name" value="ARM-type_fold"/>
</dbReference>
<dbReference type="GO" id="GO:0010008">
    <property type="term" value="C:endosome membrane"/>
    <property type="evidence" value="ECO:0007669"/>
    <property type="project" value="TreeGrafter"/>
</dbReference>
<dbReference type="GO" id="GO:0070772">
    <property type="term" value="C:PAS complex"/>
    <property type="evidence" value="ECO:0007669"/>
    <property type="project" value="InterPro"/>
</dbReference>
<dbReference type="InterPro" id="IPR011989">
    <property type="entry name" value="ARM-like"/>
</dbReference>
<feature type="compositionally biased region" description="Polar residues" evidence="5">
    <location>
        <begin position="1003"/>
        <end position="1016"/>
    </location>
</feature>
<feature type="region of interest" description="Disordered" evidence="5">
    <location>
        <begin position="928"/>
        <end position="958"/>
    </location>
</feature>
<evidence type="ECO:0000259" key="6">
    <source>
        <dbReference type="Pfam" id="PF11916"/>
    </source>
</evidence>
<feature type="domain" description="Vacuolar protein 14 C-terminal Fig4-binding" evidence="6">
    <location>
        <begin position="682"/>
        <end position="864"/>
    </location>
</feature>
<dbReference type="STRING" id="27342.A0A0H2RDF8"/>
<dbReference type="InterPro" id="IPR021841">
    <property type="entry name" value="VAC14_Fig4p-bd"/>
</dbReference>
<evidence type="ECO:0000256" key="5">
    <source>
        <dbReference type="SAM" id="MobiDB-lite"/>
    </source>
</evidence>
<comment type="similarity">
    <text evidence="2">Belongs to the VAC14 family.</text>
</comment>
<feature type="compositionally biased region" description="Polar residues" evidence="5">
    <location>
        <begin position="454"/>
        <end position="479"/>
    </location>
</feature>
<dbReference type="EMBL" id="KQ086133">
    <property type="protein sequence ID" value="KLO07543.1"/>
    <property type="molecule type" value="Genomic_DNA"/>
</dbReference>
<keyword evidence="3" id="KW-0677">Repeat</keyword>
<dbReference type="InterPro" id="IPR026825">
    <property type="entry name" value="Vac14"/>
</dbReference>
<reference evidence="7 8" key="1">
    <citation type="submission" date="2015-04" db="EMBL/GenBank/DDBJ databases">
        <title>Complete genome sequence of Schizopora paradoxa KUC8140, a cosmopolitan wood degrader in East Asia.</title>
        <authorList>
            <consortium name="DOE Joint Genome Institute"/>
            <person name="Min B."/>
            <person name="Park H."/>
            <person name="Jang Y."/>
            <person name="Kim J.-J."/>
            <person name="Kim K.H."/>
            <person name="Pangilinan J."/>
            <person name="Lipzen A."/>
            <person name="Riley R."/>
            <person name="Grigoriev I.V."/>
            <person name="Spatafora J.W."/>
            <person name="Choi I.-G."/>
        </authorList>
    </citation>
    <scope>NUCLEOTIDE SEQUENCE [LARGE SCALE GENOMIC DNA]</scope>
    <source>
        <strain evidence="7 8">KUC8140</strain>
    </source>
</reference>